<dbReference type="EMBL" id="JARKIK010000025">
    <property type="protein sequence ID" value="KAK8743263.1"/>
    <property type="molecule type" value="Genomic_DNA"/>
</dbReference>
<feature type="non-terminal residue" evidence="10">
    <location>
        <position position="1"/>
    </location>
</feature>
<sequence length="316" mass="36410">AMEEKFANEWGLTESDSDDDLEEDEVEINELREDKGDLEESEERLLDNLYCVACNRYFKTEKSKESHERSKKHKENLERLKATMFADEELYFTADCHDSKTVKDNSQSEEDVAEQPRSSKKKKKMKKKAATEELTDSPVSESIDKRKKSKRKNRQSVDELEINVKNFIDESESKTESDLPVINGHDEANEQNKEISAQVESEEEIDKNEKNEDADSTPLDNKDKKTERTKLEPDSRERYEKPETKPKLKGKKAKEARKQAREANNCVEQDVQVNKCTICGNMYPSKNKLFSHIKAEGHAALKTLGKEVKGKNKAKN</sequence>
<dbReference type="SMART" id="SM00451">
    <property type="entry name" value="ZnF_U1"/>
    <property type="match status" value="1"/>
</dbReference>
<dbReference type="GO" id="GO:0003676">
    <property type="term" value="F:nucleic acid binding"/>
    <property type="evidence" value="ECO:0007669"/>
    <property type="project" value="InterPro"/>
</dbReference>
<dbReference type="GO" id="GO:0005634">
    <property type="term" value="C:nucleus"/>
    <property type="evidence" value="ECO:0007669"/>
    <property type="project" value="UniProtKB-SubCell"/>
</dbReference>
<evidence type="ECO:0000313" key="11">
    <source>
        <dbReference type="Proteomes" id="UP001445076"/>
    </source>
</evidence>
<feature type="compositionally biased region" description="Basic and acidic residues" evidence="7">
    <location>
        <begin position="220"/>
        <end position="246"/>
    </location>
</feature>
<evidence type="ECO:0000256" key="4">
    <source>
        <dbReference type="ARBA" id="ARBA00022833"/>
    </source>
</evidence>
<feature type="compositionally biased region" description="Basic residues" evidence="7">
    <location>
        <begin position="118"/>
        <end position="128"/>
    </location>
</feature>
<dbReference type="PROSITE" id="PS00028">
    <property type="entry name" value="ZINC_FINGER_C2H2_1"/>
    <property type="match status" value="2"/>
</dbReference>
<evidence type="ECO:0000256" key="2">
    <source>
        <dbReference type="ARBA" id="ARBA00022723"/>
    </source>
</evidence>
<feature type="region of interest" description="Disordered" evidence="7">
    <location>
        <begin position="1"/>
        <end position="24"/>
    </location>
</feature>
<dbReference type="AlphaFoldDB" id="A0AAW0XFE6"/>
<dbReference type="InterPro" id="IPR022755">
    <property type="entry name" value="Znf_C2H2_jaz"/>
</dbReference>
<keyword evidence="11" id="KW-1185">Reference proteome</keyword>
<dbReference type="InterPro" id="IPR013087">
    <property type="entry name" value="Znf_C2H2_type"/>
</dbReference>
<evidence type="ECO:0000256" key="1">
    <source>
        <dbReference type="ARBA" id="ARBA00004123"/>
    </source>
</evidence>
<dbReference type="Pfam" id="PF12171">
    <property type="entry name" value="zf-C2H2_jaz"/>
    <property type="match status" value="1"/>
</dbReference>
<evidence type="ECO:0000313" key="10">
    <source>
        <dbReference type="EMBL" id="KAK8743263.1"/>
    </source>
</evidence>
<organism evidence="10 11">
    <name type="scientific">Cherax quadricarinatus</name>
    <name type="common">Australian red claw crayfish</name>
    <dbReference type="NCBI Taxonomy" id="27406"/>
    <lineage>
        <taxon>Eukaryota</taxon>
        <taxon>Metazoa</taxon>
        <taxon>Ecdysozoa</taxon>
        <taxon>Arthropoda</taxon>
        <taxon>Crustacea</taxon>
        <taxon>Multicrustacea</taxon>
        <taxon>Malacostraca</taxon>
        <taxon>Eumalacostraca</taxon>
        <taxon>Eucarida</taxon>
        <taxon>Decapoda</taxon>
        <taxon>Pleocyemata</taxon>
        <taxon>Astacidea</taxon>
        <taxon>Parastacoidea</taxon>
        <taxon>Parastacidae</taxon>
        <taxon>Cherax</taxon>
    </lineage>
</organism>
<evidence type="ECO:0000259" key="9">
    <source>
        <dbReference type="PROSITE" id="PS50171"/>
    </source>
</evidence>
<dbReference type="InterPro" id="IPR036236">
    <property type="entry name" value="Znf_C2H2_sf"/>
</dbReference>
<dbReference type="InterPro" id="IPR051964">
    <property type="entry name" value="Chaperone_stress_response"/>
</dbReference>
<reference evidence="10 11" key="1">
    <citation type="journal article" date="2024" name="BMC Genomics">
        <title>Genome assembly of redclaw crayfish (Cherax quadricarinatus) provides insights into its immune adaptation and hypoxia tolerance.</title>
        <authorList>
            <person name="Liu Z."/>
            <person name="Zheng J."/>
            <person name="Li H."/>
            <person name="Fang K."/>
            <person name="Wang S."/>
            <person name="He J."/>
            <person name="Zhou D."/>
            <person name="Weng S."/>
            <person name="Chi M."/>
            <person name="Gu Z."/>
            <person name="He J."/>
            <person name="Li F."/>
            <person name="Wang M."/>
        </authorList>
    </citation>
    <scope>NUCLEOTIDE SEQUENCE [LARGE SCALE GENOMIC DNA]</scope>
    <source>
        <strain evidence="10">ZL_2023a</strain>
    </source>
</reference>
<keyword evidence="5" id="KW-0539">Nucleus</keyword>
<feature type="domain" description="C2H2-type" evidence="8">
    <location>
        <begin position="274"/>
        <end position="303"/>
    </location>
</feature>
<keyword evidence="2" id="KW-0479">Metal-binding</keyword>
<name>A0AAW0XFE6_CHEQU</name>
<keyword evidence="4" id="KW-0862">Zinc</keyword>
<evidence type="ECO:0000256" key="6">
    <source>
        <dbReference type="PROSITE-ProRule" id="PRU00042"/>
    </source>
</evidence>
<feature type="compositionally biased region" description="Basic residues" evidence="7">
    <location>
        <begin position="145"/>
        <end position="154"/>
    </location>
</feature>
<evidence type="ECO:0000256" key="5">
    <source>
        <dbReference type="ARBA" id="ARBA00023242"/>
    </source>
</evidence>
<proteinExistence type="predicted"/>
<evidence type="ECO:0000259" key="8">
    <source>
        <dbReference type="PROSITE" id="PS50157"/>
    </source>
</evidence>
<comment type="subcellular location">
    <subcellularLocation>
        <location evidence="1">Nucleus</location>
    </subcellularLocation>
</comment>
<feature type="compositionally biased region" description="Basic and acidic residues" evidence="7">
    <location>
        <begin position="167"/>
        <end position="177"/>
    </location>
</feature>
<feature type="compositionally biased region" description="Acidic residues" evidence="7">
    <location>
        <begin position="15"/>
        <end position="24"/>
    </location>
</feature>
<comment type="caution">
    <text evidence="10">The sequence shown here is derived from an EMBL/GenBank/DDBJ whole genome shotgun (WGS) entry which is preliminary data.</text>
</comment>
<dbReference type="GO" id="GO:0008270">
    <property type="term" value="F:zinc ion binding"/>
    <property type="evidence" value="ECO:0007669"/>
    <property type="project" value="UniProtKB-KW"/>
</dbReference>
<dbReference type="PROSITE" id="PS50171">
    <property type="entry name" value="ZF_MATRIN"/>
    <property type="match status" value="1"/>
</dbReference>
<dbReference type="InterPro" id="IPR000690">
    <property type="entry name" value="Matrin/U1-C_Znf_C2H2"/>
</dbReference>
<dbReference type="InterPro" id="IPR003604">
    <property type="entry name" value="Matrin/U1-like-C_Znf_C2H2"/>
</dbReference>
<gene>
    <name evidence="10" type="ORF">OTU49_001333</name>
</gene>
<keyword evidence="3 6" id="KW-0863">Zinc-finger</keyword>
<protein>
    <submittedName>
        <fullName evidence="10">Uncharacterized protein</fullName>
    </submittedName>
</protein>
<dbReference type="PANTHER" id="PTHR44029">
    <property type="entry name" value="DNAJ HOMOLOG SUBFAMILY C MEMBER 21"/>
    <property type="match status" value="1"/>
</dbReference>
<dbReference type="PANTHER" id="PTHR44029:SF1">
    <property type="entry name" value="DNAJ HOMOLOG SUBFAMILY C MEMBER 21"/>
    <property type="match status" value="1"/>
</dbReference>
<accession>A0AAW0XFE6</accession>
<dbReference type="PROSITE" id="PS50157">
    <property type="entry name" value="ZINC_FINGER_C2H2_2"/>
    <property type="match status" value="1"/>
</dbReference>
<dbReference type="GO" id="GO:0005737">
    <property type="term" value="C:cytoplasm"/>
    <property type="evidence" value="ECO:0007669"/>
    <property type="project" value="TreeGrafter"/>
</dbReference>
<dbReference type="Proteomes" id="UP001445076">
    <property type="component" value="Unassembled WGS sequence"/>
</dbReference>
<dbReference type="SMART" id="SM00355">
    <property type="entry name" value="ZnF_C2H2"/>
    <property type="match status" value="2"/>
</dbReference>
<dbReference type="Gene3D" id="3.30.160.60">
    <property type="entry name" value="Classic Zinc Finger"/>
    <property type="match status" value="1"/>
</dbReference>
<evidence type="ECO:0000256" key="7">
    <source>
        <dbReference type="SAM" id="MobiDB-lite"/>
    </source>
</evidence>
<feature type="region of interest" description="Disordered" evidence="7">
    <location>
        <begin position="100"/>
        <end position="264"/>
    </location>
</feature>
<feature type="compositionally biased region" description="Basic and acidic residues" evidence="7">
    <location>
        <begin position="184"/>
        <end position="193"/>
    </location>
</feature>
<dbReference type="SUPFAM" id="SSF57667">
    <property type="entry name" value="beta-beta-alpha zinc fingers"/>
    <property type="match status" value="1"/>
</dbReference>
<feature type="domain" description="Matrin-type" evidence="9">
    <location>
        <begin position="49"/>
        <end position="79"/>
    </location>
</feature>
<evidence type="ECO:0000256" key="3">
    <source>
        <dbReference type="ARBA" id="ARBA00022771"/>
    </source>
</evidence>